<name>A0ACC0XC99_9ROSI</name>
<sequence length="43" mass="5097">MSVDLEQEEFENASVLQRQLDQQRSFVDNIVSNTRLIEFLKLL</sequence>
<gene>
    <name evidence="1" type="ORF">Pint_21202</name>
</gene>
<proteinExistence type="predicted"/>
<organism evidence="1 2">
    <name type="scientific">Pistacia integerrima</name>
    <dbReference type="NCBI Taxonomy" id="434235"/>
    <lineage>
        <taxon>Eukaryota</taxon>
        <taxon>Viridiplantae</taxon>
        <taxon>Streptophyta</taxon>
        <taxon>Embryophyta</taxon>
        <taxon>Tracheophyta</taxon>
        <taxon>Spermatophyta</taxon>
        <taxon>Magnoliopsida</taxon>
        <taxon>eudicotyledons</taxon>
        <taxon>Gunneridae</taxon>
        <taxon>Pentapetalae</taxon>
        <taxon>rosids</taxon>
        <taxon>malvids</taxon>
        <taxon>Sapindales</taxon>
        <taxon>Anacardiaceae</taxon>
        <taxon>Pistacia</taxon>
    </lineage>
</organism>
<evidence type="ECO:0000313" key="1">
    <source>
        <dbReference type="EMBL" id="KAJ0014045.1"/>
    </source>
</evidence>
<protein>
    <submittedName>
        <fullName evidence="1">Uncharacterized protein</fullName>
    </submittedName>
</protein>
<dbReference type="Proteomes" id="UP001163603">
    <property type="component" value="Chromosome 13"/>
</dbReference>
<reference evidence="2" key="1">
    <citation type="journal article" date="2023" name="G3 (Bethesda)">
        <title>Genome assembly and association tests identify interacting loci associated with vigor, precocity, and sex in interspecific pistachio rootstocks.</title>
        <authorList>
            <person name="Palmer W."/>
            <person name="Jacygrad E."/>
            <person name="Sagayaradj S."/>
            <person name="Cavanaugh K."/>
            <person name="Han R."/>
            <person name="Bertier L."/>
            <person name="Beede B."/>
            <person name="Kafkas S."/>
            <person name="Golino D."/>
            <person name="Preece J."/>
            <person name="Michelmore R."/>
        </authorList>
    </citation>
    <scope>NUCLEOTIDE SEQUENCE [LARGE SCALE GENOMIC DNA]</scope>
</reference>
<dbReference type="EMBL" id="CM047748">
    <property type="protein sequence ID" value="KAJ0014045.1"/>
    <property type="molecule type" value="Genomic_DNA"/>
</dbReference>
<keyword evidence="2" id="KW-1185">Reference proteome</keyword>
<evidence type="ECO:0000313" key="2">
    <source>
        <dbReference type="Proteomes" id="UP001163603"/>
    </source>
</evidence>
<accession>A0ACC0XC99</accession>
<comment type="caution">
    <text evidence="1">The sequence shown here is derived from an EMBL/GenBank/DDBJ whole genome shotgun (WGS) entry which is preliminary data.</text>
</comment>